<name>A0A8I5TTP3_PONAB</name>
<proteinExistence type="predicted"/>
<keyword evidence="3" id="KW-1185">Reference proteome</keyword>
<dbReference type="GeneTree" id="ENSGT01150000286943"/>
<reference evidence="2" key="2">
    <citation type="submission" date="2025-08" db="UniProtKB">
        <authorList>
            <consortium name="Ensembl"/>
        </authorList>
    </citation>
    <scope>IDENTIFICATION</scope>
</reference>
<dbReference type="Proteomes" id="UP000001595">
    <property type="component" value="Chromosome 3"/>
</dbReference>
<evidence type="ECO:0000313" key="3">
    <source>
        <dbReference type="Proteomes" id="UP000001595"/>
    </source>
</evidence>
<evidence type="ECO:0000313" key="2">
    <source>
        <dbReference type="Ensembl" id="ENSPPYP00000041223.1"/>
    </source>
</evidence>
<accession>A0A8I5TTP3</accession>
<sequence>MSPWKPLVGTDTDCRGPRKFIFFFLRRSLVLLPRLKCNGAISAHCNLCLPGSRDSPAFASWVAGITGARHYARLIFVFLVEIRFRHVGQAGLELLTSGDPPTSASTSAGITGVSLRAWPHSLFSRYEVNVDKMRTAVQAPRSTQQVSTNDGTHAPAQQAIAVYLQVGVDGGDLRGAAGRHSDTDDLNGRVRRGLLQGRISSARLSVTWQPGGTAACLQGHPQQLPQMALKCTSDPESPVLKPPDSHHSQDDRHGRVRWLTPVVPALWEAEASGSRGQEIKTSLANMVKPRLY</sequence>
<dbReference type="PANTHER" id="PTHR12138">
    <property type="entry name" value="PRIMATE-EXPANDED PROTEIN FAMILY"/>
    <property type="match status" value="1"/>
</dbReference>
<reference evidence="2 3" key="1">
    <citation type="submission" date="2008-02" db="EMBL/GenBank/DDBJ databases">
        <title>A 6x draft sequence assembly of the Pongo pygmaeus abelii genome.</title>
        <authorList>
            <person name="Wilson R.K."/>
            <person name="Mardis E."/>
        </authorList>
    </citation>
    <scope>NUCLEOTIDE SEQUENCE [LARGE SCALE GENOMIC DNA]</scope>
</reference>
<dbReference type="PANTHER" id="PTHR12138:SF133">
    <property type="entry name" value="SECRETED PROTEIN"/>
    <property type="match status" value="1"/>
</dbReference>
<feature type="compositionally biased region" description="Basic and acidic residues" evidence="1">
    <location>
        <begin position="243"/>
        <end position="253"/>
    </location>
</feature>
<dbReference type="AlphaFoldDB" id="A0A8I5TTP3"/>
<dbReference type="PRINTS" id="PR02045">
    <property type="entry name" value="F138DOMAIN"/>
</dbReference>
<feature type="region of interest" description="Disordered" evidence="1">
    <location>
        <begin position="232"/>
        <end position="255"/>
    </location>
</feature>
<reference evidence="2" key="3">
    <citation type="submission" date="2025-09" db="UniProtKB">
        <authorList>
            <consortium name="Ensembl"/>
        </authorList>
    </citation>
    <scope>IDENTIFICATION</scope>
</reference>
<evidence type="ECO:0000256" key="1">
    <source>
        <dbReference type="SAM" id="MobiDB-lite"/>
    </source>
</evidence>
<protein>
    <submittedName>
        <fullName evidence="2">Uncharacterized protein</fullName>
    </submittedName>
</protein>
<dbReference type="Ensembl" id="ENSPPYT00000046270.1">
    <property type="protein sequence ID" value="ENSPPYP00000041223.1"/>
    <property type="gene ID" value="ENSPPYG00000033940.1"/>
</dbReference>
<organism evidence="2 3">
    <name type="scientific">Pongo abelii</name>
    <name type="common">Sumatran orangutan</name>
    <name type="synonym">Pongo pygmaeus abelii</name>
    <dbReference type="NCBI Taxonomy" id="9601"/>
    <lineage>
        <taxon>Eukaryota</taxon>
        <taxon>Metazoa</taxon>
        <taxon>Chordata</taxon>
        <taxon>Craniata</taxon>
        <taxon>Vertebrata</taxon>
        <taxon>Euteleostomi</taxon>
        <taxon>Mammalia</taxon>
        <taxon>Eutheria</taxon>
        <taxon>Euarchontoglires</taxon>
        <taxon>Primates</taxon>
        <taxon>Haplorrhini</taxon>
        <taxon>Catarrhini</taxon>
        <taxon>Hominidae</taxon>
        <taxon>Pongo</taxon>
    </lineage>
</organism>